<dbReference type="PANTHER" id="PTHR48023">
    <property type="entry name" value="D-XYLOSE-PROTON SYMPORTER-LIKE 2"/>
    <property type="match status" value="1"/>
</dbReference>
<evidence type="ECO:0000259" key="9">
    <source>
        <dbReference type="PROSITE" id="PS50850"/>
    </source>
</evidence>
<feature type="transmembrane region" description="Helical" evidence="8">
    <location>
        <begin position="41"/>
        <end position="59"/>
    </location>
</feature>
<dbReference type="Gene3D" id="1.20.1250.20">
    <property type="entry name" value="MFS general substrate transporter like domains"/>
    <property type="match status" value="1"/>
</dbReference>
<dbReference type="InterPro" id="IPR050820">
    <property type="entry name" value="MFS_Sugar_Transporter"/>
</dbReference>
<feature type="transmembrane region" description="Helical" evidence="8">
    <location>
        <begin position="157"/>
        <end position="178"/>
    </location>
</feature>
<dbReference type="InterPro" id="IPR005828">
    <property type="entry name" value="MFS_sugar_transport-like"/>
</dbReference>
<feature type="transmembrane region" description="Helical" evidence="8">
    <location>
        <begin position="129"/>
        <end position="151"/>
    </location>
</feature>
<feature type="transmembrane region" description="Helical" evidence="8">
    <location>
        <begin position="304"/>
        <end position="325"/>
    </location>
</feature>
<evidence type="ECO:0000256" key="5">
    <source>
        <dbReference type="ARBA" id="ARBA00022989"/>
    </source>
</evidence>
<feature type="transmembrane region" description="Helical" evidence="8">
    <location>
        <begin position="369"/>
        <end position="390"/>
    </location>
</feature>
<evidence type="ECO:0000313" key="11">
    <source>
        <dbReference type="Proteomes" id="UP000282483"/>
    </source>
</evidence>
<keyword evidence="3 7" id="KW-0813">Transport</keyword>
<keyword evidence="5 8" id="KW-1133">Transmembrane helix</keyword>
<protein>
    <submittedName>
        <fullName evidence="10">D-xylose-proton symporter</fullName>
    </submittedName>
</protein>
<dbReference type="PANTHER" id="PTHR48023:SF4">
    <property type="entry name" value="D-XYLOSE-PROTON SYMPORTER-LIKE 2"/>
    <property type="match status" value="1"/>
</dbReference>
<dbReference type="GO" id="GO:1904659">
    <property type="term" value="P:D-glucose transmembrane transport"/>
    <property type="evidence" value="ECO:0007669"/>
    <property type="project" value="TreeGrafter"/>
</dbReference>
<sequence>MVYAVSVFAALAGLLFGYDTGIISGAILFIKKDFSLSAFQVEMIVSAVLLGALIGSGFSGRLTDLFGRRKVLVFTAITFIIGSLSTALAPSVHWLIIGRIILGVAIGVGSFTAPLYIAEIAPQRIRGLLVSLNQLAITIGIVFSYLINYYFSAQGRWPWMLGLGVVPAAILLLGTLFLPESPRWMVLKGWEHKARTILQRIRGSENIHKEFEEIQQTVKMEKGTHRLLLAKWVRPILFISLGLSFFQQVTGINTIIYYAPTILQIAGFKQAGGAILATLGIGIVNVLFTLIALPLIDKWGRRPLLLLGLSGMFLSLAMMGAAFYFPEFAALRWVAVGSMIIYIASFAISLGPIMWLIISEIFPLNIRGVGASLAISASWGFNMLVALTFLTLIELLGPSHTFWLYAFLCILGGLFVYFMVPETKGCSLEHIEQNLRLGRPSRELGISLRKSMFFE</sequence>
<dbReference type="EMBL" id="AP018005">
    <property type="protein sequence ID" value="BBB14606.1"/>
    <property type="molecule type" value="Genomic_DNA"/>
</dbReference>
<dbReference type="GO" id="GO:0016020">
    <property type="term" value="C:membrane"/>
    <property type="evidence" value="ECO:0007669"/>
    <property type="project" value="UniProtKB-SubCell"/>
</dbReference>
<evidence type="ECO:0000256" key="1">
    <source>
        <dbReference type="ARBA" id="ARBA00004141"/>
    </source>
</evidence>
<organism evidence="10 11">
    <name type="scientific">Candidatus Rickettsiella viridis</name>
    <dbReference type="NCBI Taxonomy" id="676208"/>
    <lineage>
        <taxon>Bacteria</taxon>
        <taxon>Pseudomonadati</taxon>
        <taxon>Pseudomonadota</taxon>
        <taxon>Gammaproteobacteria</taxon>
        <taxon>Legionellales</taxon>
        <taxon>Coxiellaceae</taxon>
        <taxon>Rickettsiella</taxon>
    </lineage>
</organism>
<dbReference type="InterPro" id="IPR036259">
    <property type="entry name" value="MFS_trans_sf"/>
</dbReference>
<dbReference type="PRINTS" id="PR00171">
    <property type="entry name" value="SUGRTRNSPORT"/>
</dbReference>
<dbReference type="Pfam" id="PF00083">
    <property type="entry name" value="Sugar_tr"/>
    <property type="match status" value="1"/>
</dbReference>
<dbReference type="NCBIfam" id="TIGR00879">
    <property type="entry name" value="SP"/>
    <property type="match status" value="1"/>
</dbReference>
<feature type="transmembrane region" description="Helical" evidence="8">
    <location>
        <begin position="271"/>
        <end position="292"/>
    </location>
</feature>
<evidence type="ECO:0000256" key="8">
    <source>
        <dbReference type="SAM" id="Phobius"/>
    </source>
</evidence>
<dbReference type="AlphaFoldDB" id="A0A2Z5USP4"/>
<feature type="transmembrane region" description="Helical" evidence="8">
    <location>
        <begin position="236"/>
        <end position="259"/>
    </location>
</feature>
<feature type="domain" description="Major facilitator superfamily (MFS) profile" evidence="9">
    <location>
        <begin position="5"/>
        <end position="424"/>
    </location>
</feature>
<comment type="similarity">
    <text evidence="2 7">Belongs to the major facilitator superfamily. Sugar transporter (TC 2.A.1.1) family.</text>
</comment>
<name>A0A2Z5USP4_9COXI</name>
<evidence type="ECO:0000256" key="3">
    <source>
        <dbReference type="ARBA" id="ARBA00022448"/>
    </source>
</evidence>
<feature type="transmembrane region" description="Helical" evidence="8">
    <location>
        <begin position="71"/>
        <end position="90"/>
    </location>
</feature>
<accession>A0A2Z5USP4</accession>
<keyword evidence="6 8" id="KW-0472">Membrane</keyword>
<evidence type="ECO:0000313" key="10">
    <source>
        <dbReference type="EMBL" id="BBB14606.1"/>
    </source>
</evidence>
<dbReference type="Proteomes" id="UP000282483">
    <property type="component" value="Chromosome"/>
</dbReference>
<dbReference type="InterPro" id="IPR005829">
    <property type="entry name" value="Sugar_transporter_CS"/>
</dbReference>
<feature type="transmembrane region" description="Helical" evidence="8">
    <location>
        <begin position="331"/>
        <end position="357"/>
    </location>
</feature>
<comment type="subcellular location">
    <subcellularLocation>
        <location evidence="1">Membrane</location>
        <topology evidence="1">Multi-pass membrane protein</topology>
    </subcellularLocation>
</comment>
<evidence type="ECO:0000256" key="7">
    <source>
        <dbReference type="RuleBase" id="RU003346"/>
    </source>
</evidence>
<dbReference type="SUPFAM" id="SSF103473">
    <property type="entry name" value="MFS general substrate transporter"/>
    <property type="match status" value="1"/>
</dbReference>
<dbReference type="PROSITE" id="PS00216">
    <property type="entry name" value="SUGAR_TRANSPORT_1"/>
    <property type="match status" value="1"/>
</dbReference>
<dbReference type="InterPro" id="IPR003663">
    <property type="entry name" value="Sugar/inositol_transpt"/>
</dbReference>
<dbReference type="KEGG" id="rvi:RVIR1_00640"/>
<dbReference type="InterPro" id="IPR020846">
    <property type="entry name" value="MFS_dom"/>
</dbReference>
<evidence type="ECO:0000256" key="2">
    <source>
        <dbReference type="ARBA" id="ARBA00010992"/>
    </source>
</evidence>
<dbReference type="GO" id="GO:0022857">
    <property type="term" value="F:transmembrane transporter activity"/>
    <property type="evidence" value="ECO:0007669"/>
    <property type="project" value="InterPro"/>
</dbReference>
<dbReference type="PROSITE" id="PS50850">
    <property type="entry name" value="MFS"/>
    <property type="match status" value="1"/>
</dbReference>
<keyword evidence="4 8" id="KW-0812">Transmembrane</keyword>
<gene>
    <name evidence="10" type="primary">ywtG</name>
    <name evidence="10" type="ORF">RVIR1_00640</name>
</gene>
<feature type="transmembrane region" description="Helical" evidence="8">
    <location>
        <begin position="96"/>
        <end position="117"/>
    </location>
</feature>
<dbReference type="FunFam" id="1.20.1250.20:FF:000073">
    <property type="entry name" value="MFS myo-inositol transporter, putative"/>
    <property type="match status" value="1"/>
</dbReference>
<proteinExistence type="inferred from homology"/>
<feature type="transmembrane region" description="Helical" evidence="8">
    <location>
        <begin position="402"/>
        <end position="420"/>
    </location>
</feature>
<evidence type="ECO:0000256" key="6">
    <source>
        <dbReference type="ARBA" id="ARBA00023136"/>
    </source>
</evidence>
<reference evidence="10 11" key="1">
    <citation type="submission" date="2017-03" db="EMBL/GenBank/DDBJ databases">
        <title>The genome sequence of Candidatus Rickettsiella viridis.</title>
        <authorList>
            <person name="Nikoh N."/>
            <person name="Tsuchida T."/>
            <person name="Yamaguchi K."/>
            <person name="Maeda T."/>
            <person name="Shigenobu S."/>
            <person name="Fukatsu T."/>
        </authorList>
    </citation>
    <scope>NUCLEOTIDE SEQUENCE [LARGE SCALE GENOMIC DNA]</scope>
    <source>
        <strain evidence="10 11">Ap-RA04</strain>
    </source>
</reference>
<keyword evidence="11" id="KW-1185">Reference proteome</keyword>
<dbReference type="PROSITE" id="PS00217">
    <property type="entry name" value="SUGAR_TRANSPORT_2"/>
    <property type="match status" value="1"/>
</dbReference>
<evidence type="ECO:0000256" key="4">
    <source>
        <dbReference type="ARBA" id="ARBA00022692"/>
    </source>
</evidence>